<keyword evidence="3 6" id="KW-0812">Transmembrane</keyword>
<sequence length="318" mass="34462">MNRIINKKNITKCLSLIIVYVILFILINSGALNPYYAQILILFGINIILAVSLNMVIGFTGQLALGHAGFMSIGAYTAAILTMKVGLPFPVVLIVGGLAAALFGYLIGTPILRLKGDYLAITTLGFGEIIRVIIVNLDYVGGPRGLPGIPKKTTFTWVFIITVLSVVIMSNIIKSAQGRAMVSIREDEIAAEAMGINTTKYKLKSFVIAAFFAGIAGGLYAHYFMYLDPKSFNFLKSIEILTFVVLGGMGSISGSIIGSGTLTALPEVLRSMGDFRMIIYPACLILLMLFRPQGLLGTKEISLDMIKGIFKRKKTKTK</sequence>
<dbReference type="CDD" id="cd06581">
    <property type="entry name" value="TM_PBP1_LivM_like"/>
    <property type="match status" value="1"/>
</dbReference>
<dbReference type="InterPro" id="IPR001851">
    <property type="entry name" value="ABC_transp_permease"/>
</dbReference>
<dbReference type="GO" id="GO:0015658">
    <property type="term" value="F:branched-chain amino acid transmembrane transporter activity"/>
    <property type="evidence" value="ECO:0007669"/>
    <property type="project" value="InterPro"/>
</dbReference>
<proteinExistence type="predicted"/>
<dbReference type="InterPro" id="IPR043428">
    <property type="entry name" value="LivM-like"/>
</dbReference>
<gene>
    <name evidence="7" type="ORF">SAMN02745207_00200</name>
</gene>
<dbReference type="STRING" id="1121316.SAMN02745207_00200"/>
<evidence type="ECO:0000256" key="5">
    <source>
        <dbReference type="ARBA" id="ARBA00023136"/>
    </source>
</evidence>
<feature type="transmembrane region" description="Helical" evidence="6">
    <location>
        <begin position="35"/>
        <end position="56"/>
    </location>
</feature>
<name>A0A1M5QN56_9CLOT</name>
<keyword evidence="4 6" id="KW-1133">Transmembrane helix</keyword>
<accession>A0A1M5QN56</accession>
<evidence type="ECO:0000256" key="3">
    <source>
        <dbReference type="ARBA" id="ARBA00022692"/>
    </source>
</evidence>
<dbReference type="Proteomes" id="UP000184447">
    <property type="component" value="Unassembled WGS sequence"/>
</dbReference>
<feature type="transmembrane region" description="Helical" evidence="6">
    <location>
        <begin position="63"/>
        <end position="81"/>
    </location>
</feature>
<feature type="transmembrane region" description="Helical" evidence="6">
    <location>
        <begin position="12"/>
        <end position="29"/>
    </location>
</feature>
<evidence type="ECO:0000313" key="7">
    <source>
        <dbReference type="EMBL" id="SHH15534.1"/>
    </source>
</evidence>
<dbReference type="RefSeq" id="WP_073336061.1">
    <property type="nucleotide sequence ID" value="NZ_FQXM01000002.1"/>
</dbReference>
<dbReference type="Pfam" id="PF02653">
    <property type="entry name" value="BPD_transp_2"/>
    <property type="match status" value="1"/>
</dbReference>
<dbReference type="PANTHER" id="PTHR30482">
    <property type="entry name" value="HIGH-AFFINITY BRANCHED-CHAIN AMINO ACID TRANSPORT SYSTEM PERMEASE"/>
    <property type="match status" value="1"/>
</dbReference>
<feature type="transmembrane region" description="Helical" evidence="6">
    <location>
        <begin position="155"/>
        <end position="173"/>
    </location>
</feature>
<comment type="subcellular location">
    <subcellularLocation>
        <location evidence="1">Cell membrane</location>
        <topology evidence="1">Multi-pass membrane protein</topology>
    </subcellularLocation>
</comment>
<feature type="transmembrane region" description="Helical" evidence="6">
    <location>
        <begin position="87"/>
        <end position="106"/>
    </location>
</feature>
<dbReference type="EMBL" id="FQXM01000002">
    <property type="protein sequence ID" value="SHH15534.1"/>
    <property type="molecule type" value="Genomic_DNA"/>
</dbReference>
<keyword evidence="5 6" id="KW-0472">Membrane</keyword>
<evidence type="ECO:0000256" key="1">
    <source>
        <dbReference type="ARBA" id="ARBA00004651"/>
    </source>
</evidence>
<protein>
    <submittedName>
        <fullName evidence="7">Amino acid/amide ABC transporter membrane protein 2, HAAT family (TC 3.A.1.4.-)</fullName>
    </submittedName>
</protein>
<feature type="transmembrane region" description="Helical" evidence="6">
    <location>
        <begin position="238"/>
        <end position="265"/>
    </location>
</feature>
<evidence type="ECO:0000313" key="8">
    <source>
        <dbReference type="Proteomes" id="UP000184447"/>
    </source>
</evidence>
<organism evidence="7 8">
    <name type="scientific">Clostridium grantii DSM 8605</name>
    <dbReference type="NCBI Taxonomy" id="1121316"/>
    <lineage>
        <taxon>Bacteria</taxon>
        <taxon>Bacillati</taxon>
        <taxon>Bacillota</taxon>
        <taxon>Clostridia</taxon>
        <taxon>Eubacteriales</taxon>
        <taxon>Clostridiaceae</taxon>
        <taxon>Clostridium</taxon>
    </lineage>
</organism>
<evidence type="ECO:0000256" key="4">
    <source>
        <dbReference type="ARBA" id="ARBA00022989"/>
    </source>
</evidence>
<dbReference type="OrthoDB" id="9789927at2"/>
<dbReference type="GO" id="GO:0005886">
    <property type="term" value="C:plasma membrane"/>
    <property type="evidence" value="ECO:0007669"/>
    <property type="project" value="UniProtKB-SubCell"/>
</dbReference>
<evidence type="ECO:0000256" key="2">
    <source>
        <dbReference type="ARBA" id="ARBA00022475"/>
    </source>
</evidence>
<dbReference type="AlphaFoldDB" id="A0A1M5QN56"/>
<keyword evidence="8" id="KW-1185">Reference proteome</keyword>
<reference evidence="7 8" key="1">
    <citation type="submission" date="2016-11" db="EMBL/GenBank/DDBJ databases">
        <authorList>
            <person name="Jaros S."/>
            <person name="Januszkiewicz K."/>
            <person name="Wedrychowicz H."/>
        </authorList>
    </citation>
    <scope>NUCLEOTIDE SEQUENCE [LARGE SCALE GENOMIC DNA]</scope>
    <source>
        <strain evidence="7 8">DSM 8605</strain>
    </source>
</reference>
<dbReference type="PANTHER" id="PTHR30482:SF10">
    <property type="entry name" value="HIGH-AFFINITY BRANCHED-CHAIN AMINO ACID TRANSPORT PROTEIN BRAE"/>
    <property type="match status" value="1"/>
</dbReference>
<feature type="transmembrane region" description="Helical" evidence="6">
    <location>
        <begin position="206"/>
        <end position="226"/>
    </location>
</feature>
<evidence type="ECO:0000256" key="6">
    <source>
        <dbReference type="SAM" id="Phobius"/>
    </source>
</evidence>
<keyword evidence="2" id="KW-1003">Cell membrane</keyword>
<feature type="transmembrane region" description="Helical" evidence="6">
    <location>
        <begin position="118"/>
        <end position="135"/>
    </location>
</feature>